<evidence type="ECO:0000313" key="2">
    <source>
        <dbReference type="Proteomes" id="UP001302812"/>
    </source>
</evidence>
<evidence type="ECO:0000313" key="1">
    <source>
        <dbReference type="EMBL" id="KAK4117480.1"/>
    </source>
</evidence>
<dbReference type="RefSeq" id="XP_064675050.1">
    <property type="nucleotide sequence ID" value="XM_064809563.1"/>
</dbReference>
<dbReference type="EMBL" id="MU853332">
    <property type="protein sequence ID" value="KAK4117480.1"/>
    <property type="molecule type" value="Genomic_DNA"/>
</dbReference>
<gene>
    <name evidence="1" type="ORF">N656DRAFT_40985</name>
</gene>
<keyword evidence="2" id="KW-1185">Reference proteome</keyword>
<name>A0AAN6TN22_9PEZI</name>
<dbReference type="GeneID" id="89933687"/>
<sequence length="199" mass="22779">MAGAILPSNRHIEMTVFPREIDPNEWPPSMDDPDLINHISALSVDSLLRSPLDGVRTCFGVPHDLDLWYIFPEVESQQFSTLPIYIRDNRVWWDFLNAIKHFGLPLRQDNEGGLAMGWEVLEIYAYPPGISPLDTEDRDSDMEDCYMEDMIMEELSTSEYVPGNFQDSGTMSKPGGMQWLDVHPLVHETKTVQSKHRAL</sequence>
<organism evidence="1 2">
    <name type="scientific">Canariomyces notabilis</name>
    <dbReference type="NCBI Taxonomy" id="2074819"/>
    <lineage>
        <taxon>Eukaryota</taxon>
        <taxon>Fungi</taxon>
        <taxon>Dikarya</taxon>
        <taxon>Ascomycota</taxon>
        <taxon>Pezizomycotina</taxon>
        <taxon>Sordariomycetes</taxon>
        <taxon>Sordariomycetidae</taxon>
        <taxon>Sordariales</taxon>
        <taxon>Chaetomiaceae</taxon>
        <taxon>Canariomyces</taxon>
    </lineage>
</organism>
<protein>
    <submittedName>
        <fullName evidence="1">Uncharacterized protein</fullName>
    </submittedName>
</protein>
<comment type="caution">
    <text evidence="1">The sequence shown here is derived from an EMBL/GenBank/DDBJ whole genome shotgun (WGS) entry which is preliminary data.</text>
</comment>
<reference evidence="1" key="1">
    <citation type="journal article" date="2023" name="Mol. Phylogenet. Evol.">
        <title>Genome-scale phylogeny and comparative genomics of the fungal order Sordariales.</title>
        <authorList>
            <person name="Hensen N."/>
            <person name="Bonometti L."/>
            <person name="Westerberg I."/>
            <person name="Brannstrom I.O."/>
            <person name="Guillou S."/>
            <person name="Cros-Aarteil S."/>
            <person name="Calhoun S."/>
            <person name="Haridas S."/>
            <person name="Kuo A."/>
            <person name="Mondo S."/>
            <person name="Pangilinan J."/>
            <person name="Riley R."/>
            <person name="LaButti K."/>
            <person name="Andreopoulos B."/>
            <person name="Lipzen A."/>
            <person name="Chen C."/>
            <person name="Yan M."/>
            <person name="Daum C."/>
            <person name="Ng V."/>
            <person name="Clum A."/>
            <person name="Steindorff A."/>
            <person name="Ohm R.A."/>
            <person name="Martin F."/>
            <person name="Silar P."/>
            <person name="Natvig D.O."/>
            <person name="Lalanne C."/>
            <person name="Gautier V."/>
            <person name="Ament-Velasquez S.L."/>
            <person name="Kruys A."/>
            <person name="Hutchinson M.I."/>
            <person name="Powell A.J."/>
            <person name="Barry K."/>
            <person name="Miller A.N."/>
            <person name="Grigoriev I.V."/>
            <person name="Debuchy R."/>
            <person name="Gladieux P."/>
            <person name="Hiltunen Thoren M."/>
            <person name="Johannesson H."/>
        </authorList>
    </citation>
    <scope>NUCLEOTIDE SEQUENCE</scope>
    <source>
        <strain evidence="1">CBS 508.74</strain>
    </source>
</reference>
<accession>A0AAN6TN22</accession>
<dbReference type="AlphaFoldDB" id="A0AAN6TN22"/>
<reference evidence="1" key="2">
    <citation type="submission" date="2023-05" db="EMBL/GenBank/DDBJ databases">
        <authorList>
            <consortium name="Lawrence Berkeley National Laboratory"/>
            <person name="Steindorff A."/>
            <person name="Hensen N."/>
            <person name="Bonometti L."/>
            <person name="Westerberg I."/>
            <person name="Brannstrom I.O."/>
            <person name="Guillou S."/>
            <person name="Cros-Aarteil S."/>
            <person name="Calhoun S."/>
            <person name="Haridas S."/>
            <person name="Kuo A."/>
            <person name="Mondo S."/>
            <person name="Pangilinan J."/>
            <person name="Riley R."/>
            <person name="Labutti K."/>
            <person name="Andreopoulos B."/>
            <person name="Lipzen A."/>
            <person name="Chen C."/>
            <person name="Yanf M."/>
            <person name="Daum C."/>
            <person name="Ng V."/>
            <person name="Clum A."/>
            <person name="Ohm R."/>
            <person name="Martin F."/>
            <person name="Silar P."/>
            <person name="Natvig D."/>
            <person name="Lalanne C."/>
            <person name="Gautier V."/>
            <person name="Ament-Velasquez S.L."/>
            <person name="Kruys A."/>
            <person name="Hutchinson M.I."/>
            <person name="Powell A.J."/>
            <person name="Barry K."/>
            <person name="Miller A.N."/>
            <person name="Grigoriev I.V."/>
            <person name="Debuchy R."/>
            <person name="Gladieux P."/>
            <person name="Thoren M.H."/>
            <person name="Johannesson H."/>
        </authorList>
    </citation>
    <scope>NUCLEOTIDE SEQUENCE</scope>
    <source>
        <strain evidence="1">CBS 508.74</strain>
    </source>
</reference>
<dbReference type="Proteomes" id="UP001302812">
    <property type="component" value="Unassembled WGS sequence"/>
</dbReference>
<proteinExistence type="predicted"/>